<dbReference type="PROSITE" id="PS50089">
    <property type="entry name" value="ZF_RING_2"/>
    <property type="match status" value="1"/>
</dbReference>
<dbReference type="PANTHER" id="PTHR10044">
    <property type="entry name" value="INHIBITOR OF APOPTOSIS"/>
    <property type="match status" value="1"/>
</dbReference>
<dbReference type="Gene3D" id="3.30.40.10">
    <property type="entry name" value="Zinc/RING finger domain, C3HC4 (zinc finger)"/>
    <property type="match status" value="1"/>
</dbReference>
<evidence type="ECO:0000256" key="3">
    <source>
        <dbReference type="ARBA" id="ARBA00022771"/>
    </source>
</evidence>
<organism evidence="8 9">
    <name type="scientific">Sinanodonta woodiana</name>
    <name type="common">Chinese pond mussel</name>
    <name type="synonym">Anodonta woodiana</name>
    <dbReference type="NCBI Taxonomy" id="1069815"/>
    <lineage>
        <taxon>Eukaryota</taxon>
        <taxon>Metazoa</taxon>
        <taxon>Spiralia</taxon>
        <taxon>Lophotrochozoa</taxon>
        <taxon>Mollusca</taxon>
        <taxon>Bivalvia</taxon>
        <taxon>Autobranchia</taxon>
        <taxon>Heteroconchia</taxon>
        <taxon>Palaeoheterodonta</taxon>
        <taxon>Unionida</taxon>
        <taxon>Unionoidea</taxon>
        <taxon>Unionidae</taxon>
        <taxon>Unioninae</taxon>
        <taxon>Sinanodonta</taxon>
    </lineage>
</organism>
<keyword evidence="9" id="KW-1185">Reference proteome</keyword>
<evidence type="ECO:0000256" key="2">
    <source>
        <dbReference type="ARBA" id="ARBA00022723"/>
    </source>
</evidence>
<protein>
    <recommendedName>
        <fullName evidence="7">RING-type domain-containing protein</fullName>
    </recommendedName>
</protein>
<feature type="compositionally biased region" description="Polar residues" evidence="6">
    <location>
        <begin position="129"/>
        <end position="146"/>
    </location>
</feature>
<keyword evidence="4" id="KW-0862">Zinc</keyword>
<feature type="region of interest" description="Disordered" evidence="6">
    <location>
        <begin position="125"/>
        <end position="146"/>
    </location>
</feature>
<dbReference type="PANTHER" id="PTHR10044:SF139">
    <property type="entry name" value="DEATH-ASSOCIATED INHIBITOR OF APOPTOSIS 2"/>
    <property type="match status" value="1"/>
</dbReference>
<dbReference type="InterPro" id="IPR050784">
    <property type="entry name" value="IAP"/>
</dbReference>
<evidence type="ECO:0000256" key="4">
    <source>
        <dbReference type="ARBA" id="ARBA00022833"/>
    </source>
</evidence>
<gene>
    <name evidence="8" type="ORF">ACJMK2_029382</name>
</gene>
<dbReference type="EMBL" id="JBJQND010000003">
    <property type="protein sequence ID" value="KAL3883089.1"/>
    <property type="molecule type" value="Genomic_DNA"/>
</dbReference>
<evidence type="ECO:0000256" key="5">
    <source>
        <dbReference type="PROSITE-ProRule" id="PRU00175"/>
    </source>
</evidence>
<dbReference type="Pfam" id="PF13920">
    <property type="entry name" value="zf-C3HC4_3"/>
    <property type="match status" value="1"/>
</dbReference>
<feature type="domain" description="RING-type" evidence="7">
    <location>
        <begin position="240"/>
        <end position="275"/>
    </location>
</feature>
<proteinExistence type="inferred from homology"/>
<comment type="similarity">
    <text evidence="1">Belongs to the IAP family.</text>
</comment>
<evidence type="ECO:0000313" key="9">
    <source>
        <dbReference type="Proteomes" id="UP001634394"/>
    </source>
</evidence>
<comment type="caution">
    <text evidence="8">The sequence shown here is derived from an EMBL/GenBank/DDBJ whole genome shotgun (WGS) entry which is preliminary data.</text>
</comment>
<evidence type="ECO:0000313" key="8">
    <source>
        <dbReference type="EMBL" id="KAL3883089.1"/>
    </source>
</evidence>
<dbReference type="FunFam" id="1.10.1170.10:FF:000002">
    <property type="entry name" value="Baculoviral IAP repeat containing 7"/>
    <property type="match status" value="1"/>
</dbReference>
<accession>A0ABD3X9Z4</accession>
<sequence>MNTVPGTQLCQDQTDGLLNRNCSNGNFSILNECRFENIKPEISSHGSSPKYPQYHSLQSRLITFQQWPLPRPGPLQLAQVGLFYLGTKDRTVCYHCGGGLSAWEQDDDPELEHKRLFPHCELVKRKNQSDNSGSTQCSSQNGPISSLKQDKIREDPMQSAAVQSLLEFGYTIENIKKAMDTLERRMGKSTVDAKKLMEILECSEDAEESNKESPEVESHSKVNSKSLMEENERLRDKTICKICMESDSCIVFLPCGHMVCCVTCAPAMRKCPICRVVVRGTVKAFMA</sequence>
<dbReference type="InterPro" id="IPR013083">
    <property type="entry name" value="Znf_RING/FYVE/PHD"/>
</dbReference>
<dbReference type="SMART" id="SM00184">
    <property type="entry name" value="RING"/>
    <property type="match status" value="1"/>
</dbReference>
<dbReference type="SUPFAM" id="SSF57924">
    <property type="entry name" value="Inhibitor of apoptosis (IAP) repeat"/>
    <property type="match status" value="1"/>
</dbReference>
<reference evidence="8 9" key="1">
    <citation type="submission" date="2024-11" db="EMBL/GenBank/DDBJ databases">
        <title>Chromosome-level genome assembly of the freshwater bivalve Anodonta woodiana.</title>
        <authorList>
            <person name="Chen X."/>
        </authorList>
    </citation>
    <scope>NUCLEOTIDE SEQUENCE [LARGE SCALE GENOMIC DNA]</scope>
    <source>
        <strain evidence="8">MN2024</strain>
        <tissue evidence="8">Gills</tissue>
    </source>
</reference>
<dbReference type="CDD" id="cd00022">
    <property type="entry name" value="BIR"/>
    <property type="match status" value="1"/>
</dbReference>
<dbReference type="Proteomes" id="UP001634394">
    <property type="component" value="Unassembled WGS sequence"/>
</dbReference>
<keyword evidence="2" id="KW-0479">Metal-binding</keyword>
<dbReference type="AlphaFoldDB" id="A0ABD3X9Z4"/>
<keyword evidence="3 5" id="KW-0863">Zinc-finger</keyword>
<dbReference type="InterPro" id="IPR001370">
    <property type="entry name" value="BIR_rpt"/>
</dbReference>
<dbReference type="Gene3D" id="1.10.1170.10">
    <property type="entry name" value="Inhibitor Of Apoptosis Protein (2mihbC-IAP-1), Chain A"/>
    <property type="match status" value="1"/>
</dbReference>
<evidence type="ECO:0000256" key="6">
    <source>
        <dbReference type="SAM" id="MobiDB-lite"/>
    </source>
</evidence>
<dbReference type="GO" id="GO:0008270">
    <property type="term" value="F:zinc ion binding"/>
    <property type="evidence" value="ECO:0007669"/>
    <property type="project" value="UniProtKB-KW"/>
</dbReference>
<evidence type="ECO:0000259" key="7">
    <source>
        <dbReference type="PROSITE" id="PS50089"/>
    </source>
</evidence>
<dbReference type="InterPro" id="IPR001841">
    <property type="entry name" value="Znf_RING"/>
</dbReference>
<dbReference type="Pfam" id="PF00653">
    <property type="entry name" value="BIR"/>
    <property type="match status" value="1"/>
</dbReference>
<feature type="compositionally biased region" description="Basic and acidic residues" evidence="6">
    <location>
        <begin position="208"/>
        <end position="220"/>
    </location>
</feature>
<dbReference type="PROSITE" id="PS50143">
    <property type="entry name" value="BIR_REPEAT_2"/>
    <property type="match status" value="1"/>
</dbReference>
<name>A0ABD3X9Z4_SINWO</name>
<feature type="region of interest" description="Disordered" evidence="6">
    <location>
        <begin position="204"/>
        <end position="229"/>
    </location>
</feature>
<evidence type="ECO:0000256" key="1">
    <source>
        <dbReference type="ARBA" id="ARBA00006672"/>
    </source>
</evidence>
<dbReference type="SMART" id="SM00238">
    <property type="entry name" value="BIR"/>
    <property type="match status" value="1"/>
</dbReference>